<organism evidence="2 3">
    <name type="scientific">Aromatoleum aromaticum (strain DSM 19018 / LMG 30748 / EbN1)</name>
    <name type="common">Azoarcus sp. (strain EbN1)</name>
    <dbReference type="NCBI Taxonomy" id="76114"/>
    <lineage>
        <taxon>Bacteria</taxon>
        <taxon>Pseudomonadati</taxon>
        <taxon>Pseudomonadota</taxon>
        <taxon>Betaproteobacteria</taxon>
        <taxon>Rhodocyclales</taxon>
        <taxon>Rhodocyclaceae</taxon>
        <taxon>Aromatoleum</taxon>
    </lineage>
</organism>
<dbReference type="Proteomes" id="UP000006552">
    <property type="component" value="Chromosome"/>
</dbReference>
<dbReference type="KEGG" id="eba:ebA272"/>
<dbReference type="EMBL" id="CR555306">
    <property type="protein sequence ID" value="CAI06264.1"/>
    <property type="molecule type" value="Genomic_DNA"/>
</dbReference>
<evidence type="ECO:0000256" key="1">
    <source>
        <dbReference type="SAM" id="MobiDB-lite"/>
    </source>
</evidence>
<feature type="compositionally biased region" description="Polar residues" evidence="1">
    <location>
        <begin position="1056"/>
        <end position="1065"/>
    </location>
</feature>
<dbReference type="HOGENOM" id="CLU_233231_0_0_4"/>
<name>Q5P8U5_AROAE</name>
<sequence length="2043" mass="225161">MNLEHHRTLLRLPHSKDLAKPWTVMPALTQIPDAIYCDALASALVPRFDEWDEARLLTALQVNIDAALCDQSGVEYLTEFLRTSGRIFLNTQRVQEALVQLIQLGLRTRKIEGFRAVRSSFRELVALVKPENRVSVGHANPSAVGALSPSTLALLFRCKTKTLLIPADLDANVERATGKPTDEDFSAWLLAIDREISDQLAAEDADNQEFAARIVALLKAATVVLELCGQKGDAKSRIVRQHRNARILGALDVRDGRELAESLESLEASQANRRLFTQTTFKQTADVRDKFGHTKKLASALNDERVLIISSETAGFIQLDGCPEVPSAADAKAILEALGKPGQPVALSGVEARRSLLKSVHKDPVTGDARRGLRYLLHGSPNGFMADETTLWVDPGKGDSPWIKLWREIEPGSWFVLPESLASDVPPNDWEMLGISQVQETEVVRRLQRNVDLSIINGHGFSDAERETILAAVNDVALWRLLPLHIDTKGHIAGVDADTFLDNAANVPASLAEGCRFVRQARNQDHAQKQRQWLPHWSSETTILRALASKEPHRHWELILSAVTQVTTSSESSTLKQLRAIPWLPLATGGMISPDDVINIEELTDEIDYLSSQCGYPFAGVSGLHQDVRRHPAFASLRRLFSVHAEALSRLGQLMAEVPGHDIGPIGILDRSQLEDVAQVLSGITTLPAWTIIAKAISVFDSDSVVSHLLTEISRPLPLDLISSALTSIADSGGDPRHKLAFDLYLRQLAQAGSAGKNTLRTLRLRSQAGTWEGASSLCVGAAGVVGRCLLDTAQARILGGLIVDNSGPASAESTQEAVAASEGFLHADALGGALTEYFRPWGELMPSPPIGAFLCLLGLTVRSLGEKYLQPHSLTWLTERLDWQDPGQTTDGTWQWMSRMTALEALDKLDPRIRVSADTRVDVVGITGDAMSVELESSMETIFAGAFSWQGGFALNIQLRHIPHVADMSAETLSHLLKRSALHLLHNAYNQRNSSITPLWDELEKSDQLSLDIARDLILENLPFYLQQLKVAKQNEKLADALSDHKRLQGEKSEAANSNQTGVSSLERRVSEAKRNIARLMVEHPDVQQAVLAGVRDRVQQSQYELSSIAFELFQNADDAVAEMQALHLNAGLNPLPPKAVGRFVLDADGAILRFIHWGRPINYTGQGSTAKVAYRDDLENMLILSASDKDAGQHVTGKFGLGFKSVLLATDSPRILSADLRVKVVGGCLPERWTGPEVDRALDAIERHRSTEGPRLRATLIELHVGTSAQQAQVLERFEALAGIQAVFSNEIRRIAVKGQEIEWSPVALTDDCPRVGIGTIRVPTKSGFAQTRLMVWRGHKGAVALRLDSRGATLFESTAIRAIPSIWVTAPTRESPADGLILNARFELDAGRGALAHGEGAQRNQALALEIAQEFARDLKLVVQASRADWVACREKLMLAQDVSAAAFWGSFWKHACYASASADASQSAQLLHRFQGCLLERFVSLASEVPNGMPDDLASFVAVDKISLAVSERWLPALAALRKCSVLTDHYPVTGWIHKDVANALEAAKDEAEGSVYPRLSAELLTSCVPAQQCSPETATALSLVLTCIHPLDAWQINTSFNELTFMAADRSWQLGAELLKDLNAPEEKLCIAFAPDKYVLHGNYGSMARQFAVDHSPVWSGAEALIASWILGAPDPAKKNAALRYLLEGRLNFSVRLHLRAHIIGTWLESLQMDSNVLSSFSEDDRKQLIAMLNPAVIDFAMPSTEPDVSMLVREAALERIYEWWLDEGSAHLAHYDKNLWPASVPKRFADTENNRTSWMTLFALGLMQRLGRTRDFQHRGFIDFTDSKGWWQVFCEVRPQDDPEAWINILREYAEQPVADEKYIRWMDCFPSLYRIARWMDVYAHVFISLDQRTITEVSSYLTPNQDPVLDGSDIVAPSLRNSLRKGQHLIVRELLRAGELKSDTAKRLAYMASYGVKNLLTRIGYPIPSNGIDLSRLIIDGLGDRADFGGDYDIPLIVLAGDSALLWKVLDIPSADEDWQSGGTLFGMEFDDEPFA</sequence>
<evidence type="ECO:0000313" key="2">
    <source>
        <dbReference type="EMBL" id="CAI06264.1"/>
    </source>
</evidence>
<dbReference type="Gene3D" id="3.30.565.10">
    <property type="entry name" value="Histidine kinase-like ATPase, C-terminal domain"/>
    <property type="match status" value="1"/>
</dbReference>
<accession>Q5P8U5</accession>
<protein>
    <submittedName>
        <fullName evidence="2">Uncharacterized protein</fullName>
    </submittedName>
</protein>
<gene>
    <name evidence="2" type="ORF">ebA272</name>
</gene>
<proteinExistence type="predicted"/>
<reference evidence="2 3" key="1">
    <citation type="journal article" date="2005" name="Arch. Microbiol.">
        <title>The genome sequence of an anaerobic aromatic-degrading denitrifying bacterium, strain EbN1.</title>
        <authorList>
            <person name="Rabus R."/>
            <person name="Kube M."/>
            <person name="Heider J."/>
            <person name="Beck A."/>
            <person name="Heitmann K."/>
            <person name="Widdel F."/>
            <person name="Reinhardt R."/>
        </authorList>
    </citation>
    <scope>NUCLEOTIDE SEQUENCE [LARGE SCALE GENOMIC DNA]</scope>
    <source>
        <strain evidence="2 3">EbN1</strain>
    </source>
</reference>
<dbReference type="SUPFAM" id="SSF55874">
    <property type="entry name" value="ATPase domain of HSP90 chaperone/DNA topoisomerase II/histidine kinase"/>
    <property type="match status" value="1"/>
</dbReference>
<dbReference type="InterPro" id="IPR036890">
    <property type="entry name" value="HATPase_C_sf"/>
</dbReference>
<keyword evidence="3" id="KW-1185">Reference proteome</keyword>
<feature type="region of interest" description="Disordered" evidence="1">
    <location>
        <begin position="1050"/>
        <end position="1069"/>
    </location>
</feature>
<dbReference type="STRING" id="76114.ebA272"/>
<evidence type="ECO:0000313" key="3">
    <source>
        <dbReference type="Proteomes" id="UP000006552"/>
    </source>
</evidence>
<dbReference type="eggNOG" id="ENOG502ZATJ">
    <property type="taxonomic scope" value="Bacteria"/>
</dbReference>